<dbReference type="GO" id="GO:0042273">
    <property type="term" value="P:ribosomal large subunit biogenesis"/>
    <property type="evidence" value="ECO:0007669"/>
    <property type="project" value="TreeGrafter"/>
</dbReference>
<keyword evidence="8" id="KW-1185">Reference proteome</keyword>
<dbReference type="PANTHER" id="PTHR13243:SF1">
    <property type="entry name" value="NUCLEOLAR PROTEIN 16"/>
    <property type="match status" value="1"/>
</dbReference>
<dbReference type="Pfam" id="PF09420">
    <property type="entry name" value="Nop16"/>
    <property type="match status" value="1"/>
</dbReference>
<feature type="compositionally biased region" description="Basic residues" evidence="6">
    <location>
        <begin position="1"/>
        <end position="31"/>
    </location>
</feature>
<dbReference type="PANTHER" id="PTHR13243">
    <property type="entry name" value="HSPC111 PROTEIN-RELATED"/>
    <property type="match status" value="1"/>
</dbReference>
<dbReference type="HOGENOM" id="CLU_078857_1_0_1"/>
<dbReference type="OrthoDB" id="285729at2759"/>
<reference evidence="7 8" key="1">
    <citation type="submission" date="2014-04" db="EMBL/GenBank/DDBJ databases">
        <authorList>
            <consortium name="DOE Joint Genome Institute"/>
            <person name="Kuo A."/>
            <person name="Zuccaro A."/>
            <person name="Kohler A."/>
            <person name="Nagy L.G."/>
            <person name="Floudas D."/>
            <person name="Copeland A."/>
            <person name="Barry K.W."/>
            <person name="Cichocki N."/>
            <person name="Veneault-Fourrey C."/>
            <person name="LaButti K."/>
            <person name="Lindquist E.A."/>
            <person name="Lipzen A."/>
            <person name="Lundell T."/>
            <person name="Morin E."/>
            <person name="Murat C."/>
            <person name="Sun H."/>
            <person name="Tunlid A."/>
            <person name="Henrissat B."/>
            <person name="Grigoriev I.V."/>
            <person name="Hibbett D.S."/>
            <person name="Martin F."/>
            <person name="Nordberg H.P."/>
            <person name="Cantor M.N."/>
            <person name="Hua S.X."/>
        </authorList>
    </citation>
    <scope>NUCLEOTIDE SEQUENCE [LARGE SCALE GENOMIC DNA]</scope>
    <source>
        <strain evidence="7 8">MAFF 305830</strain>
    </source>
</reference>
<accession>A0A0C3BM00</accession>
<evidence type="ECO:0000313" key="8">
    <source>
        <dbReference type="Proteomes" id="UP000054097"/>
    </source>
</evidence>
<gene>
    <name evidence="7" type="ORF">M408DRAFT_327030</name>
</gene>
<comment type="subcellular location">
    <subcellularLocation>
        <location evidence="2">Nucleus</location>
        <location evidence="2">Nucleolus</location>
    </subcellularLocation>
</comment>
<evidence type="ECO:0000256" key="1">
    <source>
        <dbReference type="ARBA" id="ARBA00002889"/>
    </source>
</evidence>
<feature type="region of interest" description="Disordered" evidence="6">
    <location>
        <begin position="116"/>
        <end position="143"/>
    </location>
</feature>
<name>A0A0C3BM00_SERVB</name>
<feature type="region of interest" description="Disordered" evidence="6">
    <location>
        <begin position="70"/>
        <end position="94"/>
    </location>
</feature>
<evidence type="ECO:0000256" key="2">
    <source>
        <dbReference type="ARBA" id="ARBA00004604"/>
    </source>
</evidence>
<protein>
    <recommendedName>
        <fullName evidence="4">Nucleolar protein 16</fullName>
    </recommendedName>
</protein>
<sequence length="234" mass="25788">MANPRQRRKQRSGHRAVRHSNHAKRKLKKMPPLRAPQALKDAWDSHKTVKQNYARLGLLATLNPRAAGGSETIIQPDNSLNDVEASTDAPATKDAIPKGFGRIVRDAEGNIVDVEMEDSEASQDEEDEDPLDAEAQELQAKPVQGAGLKWTLQRSENTESTELIHDLENLSKGIQKTPRTASSGEKAWLVDVVTKYGSDFEAAARDRKLNPWQRTAGEIKRSVAKAGGLGKLTR</sequence>
<evidence type="ECO:0000256" key="4">
    <source>
        <dbReference type="ARBA" id="ARBA00015522"/>
    </source>
</evidence>
<evidence type="ECO:0000256" key="5">
    <source>
        <dbReference type="ARBA" id="ARBA00023242"/>
    </source>
</evidence>
<evidence type="ECO:0000256" key="6">
    <source>
        <dbReference type="SAM" id="MobiDB-lite"/>
    </source>
</evidence>
<feature type="compositionally biased region" description="Polar residues" evidence="6">
    <location>
        <begin position="72"/>
        <end position="81"/>
    </location>
</feature>
<dbReference type="EMBL" id="KN824280">
    <property type="protein sequence ID" value="KIM32481.1"/>
    <property type="molecule type" value="Genomic_DNA"/>
</dbReference>
<dbReference type="Proteomes" id="UP000054097">
    <property type="component" value="Unassembled WGS sequence"/>
</dbReference>
<feature type="compositionally biased region" description="Acidic residues" evidence="6">
    <location>
        <begin position="116"/>
        <end position="135"/>
    </location>
</feature>
<keyword evidence="5" id="KW-0539">Nucleus</keyword>
<comment type="similarity">
    <text evidence="3">Belongs to the NOP16 family.</text>
</comment>
<organism evidence="7 8">
    <name type="scientific">Serendipita vermifera MAFF 305830</name>
    <dbReference type="NCBI Taxonomy" id="933852"/>
    <lineage>
        <taxon>Eukaryota</taxon>
        <taxon>Fungi</taxon>
        <taxon>Dikarya</taxon>
        <taxon>Basidiomycota</taxon>
        <taxon>Agaricomycotina</taxon>
        <taxon>Agaricomycetes</taxon>
        <taxon>Sebacinales</taxon>
        <taxon>Serendipitaceae</taxon>
        <taxon>Serendipita</taxon>
    </lineage>
</organism>
<proteinExistence type="inferred from homology"/>
<dbReference type="InterPro" id="IPR019002">
    <property type="entry name" value="Ribosome_biogenesis_Nop16"/>
</dbReference>
<dbReference type="GO" id="GO:0005730">
    <property type="term" value="C:nucleolus"/>
    <property type="evidence" value="ECO:0007669"/>
    <property type="project" value="UniProtKB-SubCell"/>
</dbReference>
<comment type="function">
    <text evidence="1">Involved in the biogenesis of the 60S ribosomal subunit.</text>
</comment>
<dbReference type="AlphaFoldDB" id="A0A0C3BM00"/>
<reference evidence="8" key="2">
    <citation type="submission" date="2015-01" db="EMBL/GenBank/DDBJ databases">
        <title>Evolutionary Origins and Diversification of the Mycorrhizal Mutualists.</title>
        <authorList>
            <consortium name="DOE Joint Genome Institute"/>
            <consortium name="Mycorrhizal Genomics Consortium"/>
            <person name="Kohler A."/>
            <person name="Kuo A."/>
            <person name="Nagy L.G."/>
            <person name="Floudas D."/>
            <person name="Copeland A."/>
            <person name="Barry K.W."/>
            <person name="Cichocki N."/>
            <person name="Veneault-Fourrey C."/>
            <person name="LaButti K."/>
            <person name="Lindquist E.A."/>
            <person name="Lipzen A."/>
            <person name="Lundell T."/>
            <person name="Morin E."/>
            <person name="Murat C."/>
            <person name="Riley R."/>
            <person name="Ohm R."/>
            <person name="Sun H."/>
            <person name="Tunlid A."/>
            <person name="Henrissat B."/>
            <person name="Grigoriev I.V."/>
            <person name="Hibbett D.S."/>
            <person name="Martin F."/>
        </authorList>
    </citation>
    <scope>NUCLEOTIDE SEQUENCE [LARGE SCALE GENOMIC DNA]</scope>
    <source>
        <strain evidence="8">MAFF 305830</strain>
    </source>
</reference>
<dbReference type="STRING" id="933852.A0A0C3BM00"/>
<evidence type="ECO:0000256" key="3">
    <source>
        <dbReference type="ARBA" id="ARBA00008479"/>
    </source>
</evidence>
<evidence type="ECO:0000313" key="7">
    <source>
        <dbReference type="EMBL" id="KIM32481.1"/>
    </source>
</evidence>
<feature type="region of interest" description="Disordered" evidence="6">
    <location>
        <begin position="1"/>
        <end position="32"/>
    </location>
</feature>